<protein>
    <submittedName>
        <fullName evidence="1">Uncharacterized protein</fullName>
    </submittedName>
</protein>
<dbReference type="AlphaFoldDB" id="A0A552UXD8"/>
<accession>A0A552UXD8</accession>
<sequence length="88" mass="10714">MEYGFKVIARIKDDLNIEEREKITEKIEYLKNILGIYQVDDETYIRVRTNNRDFAKACGFYYELKDEKNDFSKLEYYDYIDDEMEIAV</sequence>
<reference evidence="1 2" key="1">
    <citation type="submission" date="2019-07" db="EMBL/GenBank/DDBJ databases">
        <title>Criibacterium bergeronii gen. nov., sp. nov. isolated from human clinical samples.</title>
        <authorList>
            <person name="Maheux A.F."/>
            <person name="Boudreau D.K."/>
            <person name="Berube E."/>
            <person name="Brodeur S."/>
            <person name="Bernard K.A."/>
            <person name="Abed J.Y."/>
            <person name="Ducrey E."/>
            <person name="Guay E.F."/>
            <person name="Raymond F."/>
            <person name="Corbeil J."/>
            <person name="Domingo M.-C."/>
            <person name="Roy P.H."/>
            <person name="Boissinot M."/>
            <person name="Tocheva E.I."/>
            <person name="Omar R.F."/>
        </authorList>
    </citation>
    <scope>NUCLEOTIDE SEQUENCE [LARGE SCALE GENOMIC DNA]</scope>
    <source>
        <strain evidence="1 2">CCRI-24246</strain>
    </source>
</reference>
<dbReference type="Proteomes" id="UP000319424">
    <property type="component" value="Unassembled WGS sequence"/>
</dbReference>
<proteinExistence type="predicted"/>
<organism evidence="1 2">
    <name type="scientific">Criibacterium bergeronii</name>
    <dbReference type="NCBI Taxonomy" id="1871336"/>
    <lineage>
        <taxon>Bacteria</taxon>
        <taxon>Bacillati</taxon>
        <taxon>Bacillota</taxon>
        <taxon>Clostridia</taxon>
        <taxon>Peptostreptococcales</taxon>
        <taxon>Filifactoraceae</taxon>
        <taxon>Criibacterium</taxon>
    </lineage>
</organism>
<dbReference type="RefSeq" id="WP_144398820.1">
    <property type="nucleotide sequence ID" value="NZ_VJXW01000023.1"/>
</dbReference>
<comment type="caution">
    <text evidence="1">The sequence shown here is derived from an EMBL/GenBank/DDBJ whole genome shotgun (WGS) entry which is preliminary data.</text>
</comment>
<dbReference type="EMBL" id="VJXW01000023">
    <property type="protein sequence ID" value="TRW22901.1"/>
    <property type="molecule type" value="Genomic_DNA"/>
</dbReference>
<gene>
    <name evidence="1" type="ORF">FL857_10855</name>
</gene>
<evidence type="ECO:0000313" key="1">
    <source>
        <dbReference type="EMBL" id="TRW22901.1"/>
    </source>
</evidence>
<name>A0A552UXD8_9FIRM</name>
<evidence type="ECO:0000313" key="2">
    <source>
        <dbReference type="Proteomes" id="UP000319424"/>
    </source>
</evidence>
<dbReference type="OrthoDB" id="1760104at2"/>